<organism evidence="4 5">
    <name type="scientific">Candidatus Hepatoplasma crinochetorum</name>
    <dbReference type="NCBI Taxonomy" id="295596"/>
    <lineage>
        <taxon>Bacteria</taxon>
        <taxon>Bacillati</taxon>
        <taxon>Mycoplasmatota</taxon>
        <taxon>Mollicutes</taxon>
        <taxon>Candidatus Hepatoplasmataceae</taxon>
        <taxon>Candidatus Hepatoplasma</taxon>
    </lineage>
</organism>
<reference evidence="5" key="1">
    <citation type="submission" date="2015-05" db="EMBL/GenBank/DDBJ databases">
        <authorList>
            <person name="Collingro A."/>
        </authorList>
    </citation>
    <scope>NUCLEOTIDE SEQUENCE [LARGE SCALE GENOMIC DNA]</scope>
    <source>
        <strain evidence="5">Ps</strain>
    </source>
</reference>
<name>A0A0G7ZNK7_9MOLU</name>
<dbReference type="PRINTS" id="PR00080">
    <property type="entry name" value="SDRFAMILY"/>
</dbReference>
<dbReference type="Gene3D" id="3.40.50.720">
    <property type="entry name" value="NAD(P)-binding Rossmann-like Domain"/>
    <property type="match status" value="1"/>
</dbReference>
<protein>
    <submittedName>
        <fullName evidence="4">| sdh_2 / Serine 3-dehydrogenase |:234157 Reverse</fullName>
    </submittedName>
</protein>
<proteinExistence type="inferred from homology"/>
<dbReference type="PANTHER" id="PTHR42901">
    <property type="entry name" value="ALCOHOL DEHYDROGENASE"/>
    <property type="match status" value="1"/>
</dbReference>
<evidence type="ECO:0000313" key="5">
    <source>
        <dbReference type="Proteomes" id="UP000242141"/>
    </source>
</evidence>
<dbReference type="InterPro" id="IPR020904">
    <property type="entry name" value="Sc_DH/Rdtase_CS"/>
</dbReference>
<accession>A0A0G7ZNK7</accession>
<evidence type="ECO:0000256" key="3">
    <source>
        <dbReference type="RuleBase" id="RU000363"/>
    </source>
</evidence>
<dbReference type="PROSITE" id="PS00061">
    <property type="entry name" value="ADH_SHORT"/>
    <property type="match status" value="1"/>
</dbReference>
<dbReference type="EMBL" id="CWGI01000001">
    <property type="protein sequence ID" value="CRX37351.1"/>
    <property type="molecule type" value="Genomic_DNA"/>
</dbReference>
<keyword evidence="2" id="KW-0560">Oxidoreductase</keyword>
<dbReference type="SUPFAM" id="SSF51735">
    <property type="entry name" value="NAD(P)-binding Rossmann-fold domains"/>
    <property type="match status" value="1"/>
</dbReference>
<dbReference type="PANTHER" id="PTHR42901:SF1">
    <property type="entry name" value="ALCOHOL DEHYDROGENASE"/>
    <property type="match status" value="1"/>
</dbReference>
<dbReference type="AlphaFoldDB" id="A0A0G7ZNK7"/>
<dbReference type="Proteomes" id="UP000242141">
    <property type="component" value="Unassembled WGS sequence"/>
</dbReference>
<keyword evidence="5" id="KW-1185">Reference proteome</keyword>
<gene>
    <name evidence="4" type="ORF">HEPPS_05820</name>
</gene>
<dbReference type="GO" id="GO:0016491">
    <property type="term" value="F:oxidoreductase activity"/>
    <property type="evidence" value="ECO:0007669"/>
    <property type="project" value="UniProtKB-KW"/>
</dbReference>
<dbReference type="Pfam" id="PF00106">
    <property type="entry name" value="adh_short"/>
    <property type="match status" value="1"/>
</dbReference>
<dbReference type="InterPro" id="IPR002347">
    <property type="entry name" value="SDR_fam"/>
</dbReference>
<dbReference type="InterPro" id="IPR036291">
    <property type="entry name" value="NAD(P)-bd_dom_sf"/>
</dbReference>
<evidence type="ECO:0000256" key="1">
    <source>
        <dbReference type="ARBA" id="ARBA00006484"/>
    </source>
</evidence>
<evidence type="ECO:0000313" key="4">
    <source>
        <dbReference type="EMBL" id="CRX37351.1"/>
    </source>
</evidence>
<evidence type="ECO:0000256" key="2">
    <source>
        <dbReference type="ARBA" id="ARBA00023002"/>
    </source>
</evidence>
<sequence length="260" mass="30030">MKKYVLITGASSGIGKAIAKKFASEKYNLIIAARRKELLENLKKELEEKFKIEILIYVYDLSISENVYKFYSEVKNKNICLLINNAGFGDLTQPWKADSKKLEKMIDLNIKALTILTTLFMNDNFDNDKQIINVSSLAGYIGWGKEPTYSASKFYVSIFTEAIAKSLKKSKKKLQIKVLAPASTDTEFIERSLEKIDIKKEEKDKIIKKLKKQQKSPDKIAEYAFKLYNSKKTIGIVYPILNKFFLRKKIHNIFSPWKEK</sequence>
<dbReference type="PRINTS" id="PR00081">
    <property type="entry name" value="GDHRDH"/>
</dbReference>
<comment type="similarity">
    <text evidence="1 3">Belongs to the short-chain dehydrogenases/reductases (SDR) family.</text>
</comment>